<protein>
    <submittedName>
        <fullName evidence="1">Uncharacterized protein</fullName>
    </submittedName>
</protein>
<name>A0A976SIB2_THEOR</name>
<accession>A0A976SIB2</accession>
<reference evidence="1" key="1">
    <citation type="submission" date="2022-07" db="EMBL/GenBank/DDBJ databases">
        <title>Evaluation of T. orientalis genome assembly methods using nanopore sequencing and analysis of variation between genomes.</title>
        <authorList>
            <person name="Yam J."/>
            <person name="Micallef M.L."/>
            <person name="Liu M."/>
            <person name="Djordjevic S.P."/>
            <person name="Bogema D.R."/>
            <person name="Jenkins C."/>
        </authorList>
    </citation>
    <scope>NUCLEOTIDE SEQUENCE</scope>
    <source>
        <strain evidence="1">Goon Nure</strain>
    </source>
</reference>
<organism evidence="1 2">
    <name type="scientific">Theileria orientalis</name>
    <dbReference type="NCBI Taxonomy" id="68886"/>
    <lineage>
        <taxon>Eukaryota</taxon>
        <taxon>Sar</taxon>
        <taxon>Alveolata</taxon>
        <taxon>Apicomplexa</taxon>
        <taxon>Aconoidasida</taxon>
        <taxon>Piroplasmida</taxon>
        <taxon>Theileriidae</taxon>
        <taxon>Theileria</taxon>
    </lineage>
</organism>
<proteinExistence type="predicted"/>
<evidence type="ECO:0000313" key="2">
    <source>
        <dbReference type="Proteomes" id="UP000244811"/>
    </source>
</evidence>
<evidence type="ECO:0000313" key="1">
    <source>
        <dbReference type="EMBL" id="UVC49388.1"/>
    </source>
</evidence>
<dbReference type="Proteomes" id="UP000244811">
    <property type="component" value="Chromosome 1"/>
</dbReference>
<sequence>MYDTSVRSGRKYKEQNSSAIKSVLEWSCPKIDELSSSFHKKKLPVLPEKVHQKLYGIPGENIFTYGLDEPKPRKKIIPQIDVGMVPKEDSSPVWRCITRLNTAFKDSLDKSLIPRNNSGTRLTRKTILNRDHISHLKNDLVNMEEKTDEFKPKIGANLVIVSNKISRRKQFTEESRNQFDVSKAVFDSFEDEPSTSGSDLNLQST</sequence>
<dbReference type="AlphaFoldDB" id="A0A976SIB2"/>
<gene>
    <name evidence="1" type="ORF">MACK_003219</name>
</gene>
<dbReference type="EMBL" id="CP056069">
    <property type="protein sequence ID" value="UVC49388.1"/>
    <property type="molecule type" value="Genomic_DNA"/>
</dbReference>